<keyword evidence="1" id="KW-0812">Transmembrane</keyword>
<dbReference type="RefSeq" id="WP_260762784.1">
    <property type="nucleotide sequence ID" value="NZ_CP045921.1"/>
</dbReference>
<dbReference type="Pfam" id="PF04020">
    <property type="entry name" value="Phage_holin_4_2"/>
    <property type="match status" value="1"/>
</dbReference>
<protein>
    <submittedName>
        <fullName evidence="2">Phage holin family protein</fullName>
    </submittedName>
</protein>
<dbReference type="Proteomes" id="UP001059824">
    <property type="component" value="Chromosome"/>
</dbReference>
<feature type="transmembrane region" description="Helical" evidence="1">
    <location>
        <begin position="39"/>
        <end position="56"/>
    </location>
</feature>
<keyword evidence="3" id="KW-1185">Reference proteome</keyword>
<keyword evidence="1" id="KW-1133">Transmembrane helix</keyword>
<dbReference type="AlphaFoldDB" id="A0A857MUF3"/>
<reference evidence="2" key="1">
    <citation type="journal article" date="2021" name="Nat. Microbiol.">
        <title>Cocultivation of an ultrasmall environmental parasitic bacterium with lytic ability against bacteria associated with wastewater foams.</title>
        <authorList>
            <person name="Batinovic S."/>
            <person name="Rose J.J.A."/>
            <person name="Ratcliffe J."/>
            <person name="Seviour R.J."/>
            <person name="Petrovski S."/>
        </authorList>
    </citation>
    <scope>NUCLEOTIDE SEQUENCE</scope>
    <source>
        <strain evidence="2">JR1</strain>
    </source>
</reference>
<keyword evidence="1" id="KW-0472">Membrane</keyword>
<gene>
    <name evidence="2" type="ORF">GII36_04185</name>
</gene>
<dbReference type="InterPro" id="IPR007165">
    <property type="entry name" value="Phage_holin_4_2"/>
</dbReference>
<proteinExistence type="predicted"/>
<dbReference type="PANTHER" id="PTHR37309:SF1">
    <property type="entry name" value="SLR0284 PROTEIN"/>
    <property type="match status" value="1"/>
</dbReference>
<organism evidence="2 3">
    <name type="scientific">Candidatus Mycosynbacter amalyticus</name>
    <dbReference type="NCBI Taxonomy" id="2665156"/>
    <lineage>
        <taxon>Bacteria</taxon>
        <taxon>Candidatus Saccharimonadota</taxon>
        <taxon>Candidatus Saccharimonadota incertae sedis</taxon>
        <taxon>Candidatus Mycosynbacter</taxon>
    </lineage>
</organism>
<evidence type="ECO:0000256" key="1">
    <source>
        <dbReference type="SAM" id="Phobius"/>
    </source>
</evidence>
<dbReference type="PANTHER" id="PTHR37309">
    <property type="entry name" value="SLR0284 PROTEIN"/>
    <property type="match status" value="1"/>
</dbReference>
<evidence type="ECO:0000313" key="2">
    <source>
        <dbReference type="EMBL" id="QHN43027.1"/>
    </source>
</evidence>
<evidence type="ECO:0000313" key="3">
    <source>
        <dbReference type="Proteomes" id="UP001059824"/>
    </source>
</evidence>
<feature type="transmembrane region" description="Helical" evidence="1">
    <location>
        <begin position="98"/>
        <end position="119"/>
    </location>
</feature>
<dbReference type="EMBL" id="CP045921">
    <property type="protein sequence ID" value="QHN43027.1"/>
    <property type="molecule type" value="Genomic_DNA"/>
</dbReference>
<sequence>MRRQFAVFIVRWLLNSFGLWVAVRLLGTGVSDQQIDESIWLFLLAGLVFSILNTLLRPVVIILSLPAILVTLGLFIFIVNGFVVWLAIQLTPGLEMTFLNSIFAGMLLSLINYIVSSALELQVIKKREEA</sequence>
<feature type="transmembrane region" description="Helical" evidence="1">
    <location>
        <begin position="7"/>
        <end position="27"/>
    </location>
</feature>
<feature type="transmembrane region" description="Helical" evidence="1">
    <location>
        <begin position="63"/>
        <end position="86"/>
    </location>
</feature>
<dbReference type="KEGG" id="mama:GII36_04185"/>
<accession>A0A857MUF3</accession>
<name>A0A857MUF3_9BACT</name>